<dbReference type="Gene3D" id="3.30.710.10">
    <property type="entry name" value="Potassium Channel Kv1.1, Chain A"/>
    <property type="match status" value="1"/>
</dbReference>
<evidence type="ECO:0000256" key="2">
    <source>
        <dbReference type="SAM" id="Phobius"/>
    </source>
</evidence>
<evidence type="ECO:0000313" key="5">
    <source>
        <dbReference type="Proteomes" id="UP001620626"/>
    </source>
</evidence>
<protein>
    <recommendedName>
        <fullName evidence="3">SKP1 component dimerisation domain-containing protein</fullName>
    </recommendedName>
</protein>
<gene>
    <name evidence="4" type="ORF">niasHT_012188</name>
</gene>
<reference evidence="4 5" key="1">
    <citation type="submission" date="2024-10" db="EMBL/GenBank/DDBJ databases">
        <authorList>
            <person name="Kim D."/>
        </authorList>
    </citation>
    <scope>NUCLEOTIDE SEQUENCE [LARGE SCALE GENOMIC DNA]</scope>
    <source>
        <strain evidence="4">BH-2024</strain>
    </source>
</reference>
<proteinExistence type="predicted"/>
<accession>A0ABD2KVX5</accession>
<dbReference type="AlphaFoldDB" id="A0ABD2KVX5"/>
<name>A0ABD2KVX5_9BILA</name>
<dbReference type="Proteomes" id="UP001620626">
    <property type="component" value="Unassembled WGS sequence"/>
</dbReference>
<dbReference type="Pfam" id="PF01466">
    <property type="entry name" value="Skp1"/>
    <property type="match status" value="1"/>
</dbReference>
<evidence type="ECO:0000313" key="4">
    <source>
        <dbReference type="EMBL" id="KAL3106449.1"/>
    </source>
</evidence>
<dbReference type="EMBL" id="JBICBT010000650">
    <property type="protein sequence ID" value="KAL3106449.1"/>
    <property type="molecule type" value="Genomic_DNA"/>
</dbReference>
<evidence type="ECO:0000259" key="3">
    <source>
        <dbReference type="Pfam" id="PF01466"/>
    </source>
</evidence>
<keyword evidence="2" id="KW-0472">Membrane</keyword>
<comment type="caution">
    <text evidence="4">The sequence shown here is derived from an EMBL/GenBank/DDBJ whole genome shotgun (WGS) entry which is preliminary data.</text>
</comment>
<organism evidence="4 5">
    <name type="scientific">Heterodera trifolii</name>
    <dbReference type="NCBI Taxonomy" id="157864"/>
    <lineage>
        <taxon>Eukaryota</taxon>
        <taxon>Metazoa</taxon>
        <taxon>Ecdysozoa</taxon>
        <taxon>Nematoda</taxon>
        <taxon>Chromadorea</taxon>
        <taxon>Rhabditida</taxon>
        <taxon>Tylenchina</taxon>
        <taxon>Tylenchomorpha</taxon>
        <taxon>Tylenchoidea</taxon>
        <taxon>Heteroderidae</taxon>
        <taxon>Heteroderinae</taxon>
        <taxon>Heterodera</taxon>
    </lineage>
</organism>
<feature type="transmembrane region" description="Helical" evidence="2">
    <location>
        <begin position="515"/>
        <end position="534"/>
    </location>
</feature>
<dbReference type="InterPro" id="IPR016072">
    <property type="entry name" value="Skp1_comp_dimer"/>
</dbReference>
<keyword evidence="2" id="KW-0812">Transmembrane</keyword>
<feature type="transmembrane region" description="Helical" evidence="2">
    <location>
        <begin position="546"/>
        <end position="566"/>
    </location>
</feature>
<feature type="domain" description="SKP1 component dimerisation" evidence="3">
    <location>
        <begin position="283"/>
        <end position="317"/>
    </location>
</feature>
<feature type="region of interest" description="Disordered" evidence="1">
    <location>
        <begin position="295"/>
        <end position="426"/>
    </location>
</feature>
<keyword evidence="2" id="KW-1133">Transmembrane helix</keyword>
<evidence type="ECO:0000256" key="1">
    <source>
        <dbReference type="SAM" id="MobiDB-lite"/>
    </source>
</evidence>
<feature type="compositionally biased region" description="Basic and acidic residues" evidence="1">
    <location>
        <begin position="365"/>
        <end position="384"/>
    </location>
</feature>
<sequence>MSVRKCPSASVRPQMSVRKCPSANVPLRHQCQPKQNEENAPPRYVFIWRGNDKKNFEVDHEVIRHSKELSELFRVKDDQQVKSDESVNAKHGKQETLPVPKEEAEKMLKEVEEWFKKSDSDEFKSAPVFVFKCKDNVTLVINVHLDAYRLFTELSSVLEDTADEGYLKPILIPAQNFKSDIMLKLIKLCEDYKYKFDSLKKTAAVPNDLDVPTGEVAEASASNVKAETIVEEIQKFVPPPHIMQWDVKTDLEMVRAADFYAIERLTNDKYIDNVYEIVKVKWINGKTPQEIRKAFGVEEPYPPGHPEWERVEKENEWEESDEEREARHAKEREEEEERERKEEQKRKEAEAERLRQEQLQQQNQEQEHQQGQQHDEEQEHHEDVNYEWQEEEIEDNAKTSKDPPTPAKGQNDAIASPKKPCPKKEVEKRFRPKLAKAFPRPVPKVWWRWWWRAYCANSGVANVLPVRTQCGGGGGGVPIGANSGVANVLPVRTQCGGGGGGVPIGRIPASQMFCRFALCVVAVVVACLLVRIPASQMFCRFALSEVAVVVAVLLNRIMLALARILASEWCDRILLVVVLPMVVLK</sequence>
<keyword evidence="5" id="KW-1185">Reference proteome</keyword>
<dbReference type="InterPro" id="IPR036296">
    <property type="entry name" value="SKP1-like_dim_sf"/>
</dbReference>
<dbReference type="InterPro" id="IPR011333">
    <property type="entry name" value="SKP1/BTB/POZ_sf"/>
</dbReference>
<feature type="compositionally biased region" description="Basic and acidic residues" evidence="1">
    <location>
        <begin position="324"/>
        <end position="356"/>
    </location>
</feature>
<dbReference type="SUPFAM" id="SSF81382">
    <property type="entry name" value="Skp1 dimerisation domain-like"/>
    <property type="match status" value="1"/>
</dbReference>